<keyword evidence="8" id="KW-0862">Zinc</keyword>
<comment type="subcellular location">
    <subcellularLocation>
        <location evidence="9">Cytoplasm</location>
    </subcellularLocation>
</comment>
<feature type="domain" description="OTU" evidence="11">
    <location>
        <begin position="118"/>
        <end position="243"/>
    </location>
</feature>
<dbReference type="InterPro" id="IPR048857">
    <property type="entry name" value="OTU1_Ubl"/>
</dbReference>
<dbReference type="SUPFAM" id="SSF54001">
    <property type="entry name" value="Cysteine proteinases"/>
    <property type="match status" value="1"/>
</dbReference>
<evidence type="ECO:0000256" key="2">
    <source>
        <dbReference type="ARBA" id="ARBA00022670"/>
    </source>
</evidence>
<proteinExistence type="predicted"/>
<keyword evidence="7 9" id="KW-0788">Thiol protease</keyword>
<evidence type="ECO:0000256" key="3">
    <source>
        <dbReference type="ARBA" id="ARBA00022723"/>
    </source>
</evidence>
<evidence type="ECO:0000313" key="14">
    <source>
        <dbReference type="RefSeq" id="XP_022251198.1"/>
    </source>
</evidence>
<keyword evidence="12" id="KW-1185">Reference proteome</keyword>
<dbReference type="SUPFAM" id="SSF54236">
    <property type="entry name" value="Ubiquitin-like"/>
    <property type="match status" value="1"/>
</dbReference>
<keyword evidence="9" id="KW-0963">Cytoplasm</keyword>
<dbReference type="Pfam" id="PF21403">
    <property type="entry name" value="OTU1_UBXL"/>
    <property type="match status" value="1"/>
</dbReference>
<dbReference type="InterPro" id="IPR029071">
    <property type="entry name" value="Ubiquitin-like_domsf"/>
</dbReference>
<dbReference type="RefSeq" id="XP_022251198.1">
    <property type="nucleotide sequence ID" value="XM_022395490.1"/>
</dbReference>
<evidence type="ECO:0000256" key="6">
    <source>
        <dbReference type="ARBA" id="ARBA00022801"/>
    </source>
</evidence>
<evidence type="ECO:0000256" key="7">
    <source>
        <dbReference type="ARBA" id="ARBA00022807"/>
    </source>
</evidence>
<dbReference type="InterPro" id="IPR038765">
    <property type="entry name" value="Papain-like_cys_pep_sf"/>
</dbReference>
<evidence type="ECO:0000256" key="4">
    <source>
        <dbReference type="ARBA" id="ARBA00022771"/>
    </source>
</evidence>
<dbReference type="Gene3D" id="3.90.70.80">
    <property type="match status" value="1"/>
</dbReference>
<reference evidence="13 14" key="1">
    <citation type="submission" date="2025-05" db="UniProtKB">
        <authorList>
            <consortium name="RefSeq"/>
        </authorList>
    </citation>
    <scope>IDENTIFICATION</scope>
    <source>
        <tissue evidence="13 14">Muscle</tissue>
    </source>
</reference>
<keyword evidence="5 9" id="KW-0833">Ubl conjugation pathway</keyword>
<evidence type="ECO:0000313" key="12">
    <source>
        <dbReference type="Proteomes" id="UP000694941"/>
    </source>
</evidence>
<organism evidence="12 15">
    <name type="scientific">Limulus polyphemus</name>
    <name type="common">Atlantic horseshoe crab</name>
    <dbReference type="NCBI Taxonomy" id="6850"/>
    <lineage>
        <taxon>Eukaryota</taxon>
        <taxon>Metazoa</taxon>
        <taxon>Ecdysozoa</taxon>
        <taxon>Arthropoda</taxon>
        <taxon>Chelicerata</taxon>
        <taxon>Merostomata</taxon>
        <taxon>Xiphosura</taxon>
        <taxon>Limulidae</taxon>
        <taxon>Limulus</taxon>
    </lineage>
</organism>
<dbReference type="PANTHER" id="PTHR13312:SF0">
    <property type="entry name" value="UBIQUITIN THIOESTERASE OTU1"/>
    <property type="match status" value="1"/>
</dbReference>
<dbReference type="InterPro" id="IPR003323">
    <property type="entry name" value="OTU_dom"/>
</dbReference>
<comment type="function">
    <text evidence="9">Hydrolase that can remove conjugated ubiquitin from proteins and may therefore play an important regulatory role at the level of protein turnover by preventing degradation.</text>
</comment>
<feature type="region of interest" description="Disordered" evidence="10">
    <location>
        <begin position="82"/>
        <end position="106"/>
    </location>
</feature>
<name>A0ABM1T5P3_LIMPO</name>
<feature type="compositionally biased region" description="Basic and acidic residues" evidence="10">
    <location>
        <begin position="83"/>
        <end position="98"/>
    </location>
</feature>
<dbReference type="EC" id="3.4.19.12" evidence="9"/>
<sequence length="317" mass="35656">MASSLIILQCKSRNGQSRLNHLTREHTVADLIESIAQVTGCNPLCIKILAGFPPKPLDISDRCRNLENLPIKSGDTLIIQEETSQRKENLPKDEEKQLGRKPQGKVNLPNLQNPSGILIRRVVPANNSCLFTSVYFAISGGVYDTKVGDMLRKVIADTVSADKETYCEAFLGKSNKDYCKWILNNNSWGGAIELSILSKYYKVEIVAVDTQNVRLNRFGEDAKYENRIFLIYDGIHYDPLMLEPLDHSHSVQTIFPKTDECVLQMAMEIAQEAKSSRQFTDIQNFSLRCLVCSQCLKGQQEAQQHAKDTGHCNFGEI</sequence>
<evidence type="ECO:0000256" key="8">
    <source>
        <dbReference type="ARBA" id="ARBA00022833"/>
    </source>
</evidence>
<dbReference type="RefSeq" id="XP_022251199.1">
    <property type="nucleotide sequence ID" value="XM_022395491.1"/>
</dbReference>
<evidence type="ECO:0000256" key="1">
    <source>
        <dbReference type="ARBA" id="ARBA00000707"/>
    </source>
</evidence>
<dbReference type="InterPro" id="IPR057766">
    <property type="entry name" value="Znf-C2H2_OTU1-like_C"/>
</dbReference>
<dbReference type="CDD" id="cd22745">
    <property type="entry name" value="OTU_OTU1"/>
    <property type="match status" value="1"/>
</dbReference>
<dbReference type="PROSITE" id="PS50802">
    <property type="entry name" value="OTU"/>
    <property type="match status" value="1"/>
</dbReference>
<evidence type="ECO:0000259" key="11">
    <source>
        <dbReference type="PROSITE" id="PS50802"/>
    </source>
</evidence>
<dbReference type="PANTHER" id="PTHR13312">
    <property type="entry name" value="HIV-INDUCED PROTEIN-7-LIKE PROTEASE"/>
    <property type="match status" value="1"/>
</dbReference>
<evidence type="ECO:0000313" key="13">
    <source>
        <dbReference type="RefSeq" id="XP_013783131.1"/>
    </source>
</evidence>
<dbReference type="Pfam" id="PF24560">
    <property type="entry name" value="zf-C2H2_OTU1_C"/>
    <property type="match status" value="1"/>
</dbReference>
<evidence type="ECO:0000313" key="15">
    <source>
        <dbReference type="RefSeq" id="XP_022251199.1"/>
    </source>
</evidence>
<keyword evidence="2" id="KW-0645">Protease</keyword>
<comment type="catalytic activity">
    <reaction evidence="1 9">
        <text>Thiol-dependent hydrolysis of ester, thioester, amide, peptide and isopeptide bonds formed by the C-terminal Gly of ubiquitin (a 76-residue protein attached to proteins as an intracellular targeting signal).</text>
        <dbReference type="EC" id="3.4.19.12"/>
    </reaction>
</comment>
<dbReference type="GeneID" id="106467332"/>
<keyword evidence="6 9" id="KW-0378">Hydrolase</keyword>
<keyword evidence="3" id="KW-0479">Metal-binding</keyword>
<gene>
    <name evidence="13 14 15" type="primary">LOC106467332</name>
</gene>
<dbReference type="Pfam" id="PF02338">
    <property type="entry name" value="OTU"/>
    <property type="match status" value="1"/>
</dbReference>
<evidence type="ECO:0000256" key="9">
    <source>
        <dbReference type="RuleBase" id="RU367104"/>
    </source>
</evidence>
<keyword evidence="4" id="KW-0863">Zinc-finger</keyword>
<accession>A0ABM1T5P3</accession>
<dbReference type="CDD" id="cd17059">
    <property type="entry name" value="Ubl_OTU1"/>
    <property type="match status" value="1"/>
</dbReference>
<dbReference type="RefSeq" id="XP_013783131.1">
    <property type="nucleotide sequence ID" value="XM_013927677.2"/>
</dbReference>
<evidence type="ECO:0000256" key="5">
    <source>
        <dbReference type="ARBA" id="ARBA00022786"/>
    </source>
</evidence>
<dbReference type="Proteomes" id="UP000694941">
    <property type="component" value="Unplaced"/>
</dbReference>
<dbReference type="Gene3D" id="3.10.20.90">
    <property type="entry name" value="Phosphatidylinositol 3-kinase Catalytic Subunit, Chain A, domain 1"/>
    <property type="match status" value="1"/>
</dbReference>
<protein>
    <recommendedName>
        <fullName evidence="9">Ubiquitin thioesterase OTU</fullName>
        <ecNumber evidence="9">3.4.19.12</ecNumber>
    </recommendedName>
</protein>
<evidence type="ECO:0000256" key="10">
    <source>
        <dbReference type="SAM" id="MobiDB-lite"/>
    </source>
</evidence>